<evidence type="ECO:0000313" key="3">
    <source>
        <dbReference type="Proteomes" id="UP001501594"/>
    </source>
</evidence>
<keyword evidence="3" id="KW-1185">Reference proteome</keyword>
<reference evidence="3" key="1">
    <citation type="journal article" date="2019" name="Int. J. Syst. Evol. Microbiol.">
        <title>The Global Catalogue of Microorganisms (GCM) 10K type strain sequencing project: providing services to taxonomists for standard genome sequencing and annotation.</title>
        <authorList>
            <consortium name="The Broad Institute Genomics Platform"/>
            <consortium name="The Broad Institute Genome Sequencing Center for Infectious Disease"/>
            <person name="Wu L."/>
            <person name="Ma J."/>
        </authorList>
    </citation>
    <scope>NUCLEOTIDE SEQUENCE [LARGE SCALE GENOMIC DNA]</scope>
    <source>
        <strain evidence="3">JCM 17442</strain>
    </source>
</reference>
<evidence type="ECO:0000313" key="2">
    <source>
        <dbReference type="EMBL" id="GAA4264447.1"/>
    </source>
</evidence>
<keyword evidence="1" id="KW-0175">Coiled coil</keyword>
<organism evidence="2 3">
    <name type="scientific">Frondihabitans peucedani</name>
    <dbReference type="NCBI Taxonomy" id="598626"/>
    <lineage>
        <taxon>Bacteria</taxon>
        <taxon>Bacillati</taxon>
        <taxon>Actinomycetota</taxon>
        <taxon>Actinomycetes</taxon>
        <taxon>Micrococcales</taxon>
        <taxon>Microbacteriaceae</taxon>
        <taxon>Frondihabitans</taxon>
    </lineage>
</organism>
<protein>
    <submittedName>
        <fullName evidence="2">Uncharacterized protein</fullName>
    </submittedName>
</protein>
<dbReference type="EMBL" id="BAABAU010000001">
    <property type="protein sequence ID" value="GAA4264447.1"/>
    <property type="molecule type" value="Genomic_DNA"/>
</dbReference>
<accession>A0ABP8DX24</accession>
<feature type="coiled-coil region" evidence="1">
    <location>
        <begin position="424"/>
        <end position="465"/>
    </location>
</feature>
<comment type="caution">
    <text evidence="2">The sequence shown here is derived from an EMBL/GenBank/DDBJ whole genome shotgun (WGS) entry which is preliminary data.</text>
</comment>
<name>A0ABP8DX24_9MICO</name>
<evidence type="ECO:0000256" key="1">
    <source>
        <dbReference type="SAM" id="Coils"/>
    </source>
</evidence>
<dbReference type="Proteomes" id="UP001501594">
    <property type="component" value="Unassembled WGS sequence"/>
</dbReference>
<gene>
    <name evidence="2" type="ORF">GCM10022256_00590</name>
</gene>
<proteinExistence type="predicted"/>
<dbReference type="RefSeq" id="WP_344793046.1">
    <property type="nucleotide sequence ID" value="NZ_BAABAU010000001.1"/>
</dbReference>
<sequence length="672" mass="75526">MAVGYRAILRLEDSTSAIDLAGEQVHDWIVSKVKGRRGGTMSRDEWAGEGRHVLSPNVEVIVTKWAAEAGGSRLQLIRLRDINPYGTWTVSIYALDRPASSQYEQTLVVDVDIEGATDDEASDRVRPPRLVKQLLSHAVVRDGSTRLYARPRVVEIQDVPEVFRAIKDPDRTASVIIAPSLGLQTMDGWTQVLEQLTKDSVGVATVFILTGEARERLAHLLPDSHAVERGNIRTFAPGVDLESPADGASHRYLGATTLARSLLGLRVREGLQIQHAREARRRFLKLTLPDDVEAAFRILTREEARVLRSSKVRERLQTHRSSHPVRPAFPAVPVSPTLAEPPALSDAQELVELERTAPDLLETQHGGVDSPRPVDPARPMPSPAVTALLRRLTSMVGRWLKKPRFELSHLDELDEFIEMQDQYQEVVYEENEELRRKTEALEADLKTARSENDALEFELKVSEDDSQAAYRMTQTLRRQLLELREFDRAYAFDEESELWTAPPDMSELMARLDPKQGEQPHPITTHVVFSGDVATALKVGRHDGFGRHASSLWLFLRILHDYAAFRKDGTFSGSVHAYLEDDTSPQGTKCSTERHARTESDGVLNNPRLRSYRILPAPTRDEAARTVLMAAHFKPTKNDGYAPRLHYLDDLDESGCIYVGYIGEHLPLPKKY</sequence>